<name>A0ABS8U1P6_9SPHI</name>
<gene>
    <name evidence="1" type="ORF">LT679_03655</name>
</gene>
<dbReference type="EMBL" id="JAJPWV010000001">
    <property type="protein sequence ID" value="MCD8739689.1"/>
    <property type="molecule type" value="Genomic_DNA"/>
</dbReference>
<sequence>MINSIITVDLATIEDMHQLGQSENLAIYLTILLDDLEKGSGINLLRFPEKSSPVSYGILTNVDQFANWIAPFLYKG</sequence>
<evidence type="ECO:0000313" key="2">
    <source>
        <dbReference type="Proteomes" id="UP001199919"/>
    </source>
</evidence>
<dbReference type="RefSeq" id="WP_232175617.1">
    <property type="nucleotide sequence ID" value="NZ_JAJPWV010000001.1"/>
</dbReference>
<comment type="caution">
    <text evidence="1">The sequence shown here is derived from an EMBL/GenBank/DDBJ whole genome shotgun (WGS) entry which is preliminary data.</text>
</comment>
<reference evidence="1 2" key="1">
    <citation type="submission" date="2021-12" db="EMBL/GenBank/DDBJ databases">
        <title>Mucilaginibacter roseus genome.</title>
        <authorList>
            <person name="Ferreira J.R."/>
            <person name="Newman J.D."/>
        </authorList>
    </citation>
    <scope>NUCLEOTIDE SEQUENCE [LARGE SCALE GENOMIC DNA]</scope>
    <source>
        <strain evidence="1 2">LMG 28454</strain>
    </source>
</reference>
<proteinExistence type="predicted"/>
<dbReference type="Proteomes" id="UP001199919">
    <property type="component" value="Unassembled WGS sequence"/>
</dbReference>
<protein>
    <submittedName>
        <fullName evidence="1">Uncharacterized protein</fullName>
    </submittedName>
</protein>
<keyword evidence="2" id="KW-1185">Reference proteome</keyword>
<accession>A0ABS8U1P6</accession>
<organism evidence="1 2">
    <name type="scientific">Mucilaginibacter roseus</name>
    <dbReference type="NCBI Taxonomy" id="1528868"/>
    <lineage>
        <taxon>Bacteria</taxon>
        <taxon>Pseudomonadati</taxon>
        <taxon>Bacteroidota</taxon>
        <taxon>Sphingobacteriia</taxon>
        <taxon>Sphingobacteriales</taxon>
        <taxon>Sphingobacteriaceae</taxon>
        <taxon>Mucilaginibacter</taxon>
    </lineage>
</organism>
<evidence type="ECO:0000313" key="1">
    <source>
        <dbReference type="EMBL" id="MCD8739689.1"/>
    </source>
</evidence>